<protein>
    <submittedName>
        <fullName evidence="1">Uncharacterized protein</fullName>
    </submittedName>
</protein>
<gene>
    <name evidence="1" type="ORF">BCR44DRAFT_1297433</name>
</gene>
<dbReference type="EMBL" id="MCFL01000080">
    <property type="protein sequence ID" value="ORZ30618.1"/>
    <property type="molecule type" value="Genomic_DNA"/>
</dbReference>
<proteinExistence type="predicted"/>
<reference evidence="1 2" key="1">
    <citation type="submission" date="2016-07" db="EMBL/GenBank/DDBJ databases">
        <title>Pervasive Adenine N6-methylation of Active Genes in Fungi.</title>
        <authorList>
            <consortium name="DOE Joint Genome Institute"/>
            <person name="Mondo S.J."/>
            <person name="Dannebaum R.O."/>
            <person name="Kuo R.C."/>
            <person name="Labutti K."/>
            <person name="Haridas S."/>
            <person name="Kuo A."/>
            <person name="Salamov A."/>
            <person name="Ahrendt S.R."/>
            <person name="Lipzen A."/>
            <person name="Sullivan W."/>
            <person name="Andreopoulos W.B."/>
            <person name="Clum A."/>
            <person name="Lindquist E."/>
            <person name="Daum C."/>
            <person name="Ramamoorthy G.K."/>
            <person name="Gryganskyi A."/>
            <person name="Culley D."/>
            <person name="Magnuson J.K."/>
            <person name="James T.Y."/>
            <person name="O'Malley M.A."/>
            <person name="Stajich J.E."/>
            <person name="Spatafora J.W."/>
            <person name="Visel A."/>
            <person name="Grigoriev I.V."/>
        </authorList>
    </citation>
    <scope>NUCLEOTIDE SEQUENCE [LARGE SCALE GENOMIC DNA]</scope>
    <source>
        <strain evidence="1 2">PL171</strain>
    </source>
</reference>
<dbReference type="AlphaFoldDB" id="A0A1Y2H7Q7"/>
<dbReference type="Proteomes" id="UP000193411">
    <property type="component" value="Unassembled WGS sequence"/>
</dbReference>
<evidence type="ECO:0000313" key="2">
    <source>
        <dbReference type="Proteomes" id="UP000193411"/>
    </source>
</evidence>
<sequence length="125" mass="14385">MASEIEWYHWKALDSFYMCMCFDTRVYKCLVALHYMVVGSLALTCHFVSQCEQWRVALYMSITSTLMTECSKSANPGTVMHVMVDRCPTKWFWTALEMPDRPAMGLIGTTVSFHIRPCHCATHCV</sequence>
<keyword evidence="2" id="KW-1185">Reference proteome</keyword>
<comment type="caution">
    <text evidence="1">The sequence shown here is derived from an EMBL/GenBank/DDBJ whole genome shotgun (WGS) entry which is preliminary data.</text>
</comment>
<name>A0A1Y2H7Q7_9FUNG</name>
<evidence type="ECO:0000313" key="1">
    <source>
        <dbReference type="EMBL" id="ORZ30618.1"/>
    </source>
</evidence>
<organism evidence="1 2">
    <name type="scientific">Catenaria anguillulae PL171</name>
    <dbReference type="NCBI Taxonomy" id="765915"/>
    <lineage>
        <taxon>Eukaryota</taxon>
        <taxon>Fungi</taxon>
        <taxon>Fungi incertae sedis</taxon>
        <taxon>Blastocladiomycota</taxon>
        <taxon>Blastocladiomycetes</taxon>
        <taxon>Blastocladiales</taxon>
        <taxon>Catenariaceae</taxon>
        <taxon>Catenaria</taxon>
    </lineage>
</organism>
<accession>A0A1Y2H7Q7</accession>